<evidence type="ECO:0000313" key="3">
    <source>
        <dbReference type="Proteomes" id="UP000198290"/>
    </source>
</evidence>
<reference evidence="2 3" key="3">
    <citation type="journal article" date="2017" name="Genome Announc.">
        <title>Draft genome sequence of Aquitalea magnusonii strain H3, a plant growth-promoting bacterium of duckweed Lemna minor.</title>
        <authorList>
            <person name="Ishizawa H."/>
            <person name="Kuroda M."/>
            <person name="Ike M."/>
        </authorList>
    </citation>
    <scope>NUCLEOTIDE SEQUENCE [LARGE SCALE GENOMIC DNA]</scope>
    <source>
        <strain evidence="2 3">H3</strain>
    </source>
</reference>
<reference evidence="3" key="2">
    <citation type="journal article" date="2017" name="Biotechnol. Biofuels">
        <title>Evaluation of environmental bacterial communities as a factor affecting the growth of duckweed Lemna minor.</title>
        <authorList>
            <person name="Ishizawa H."/>
            <person name="Kuroda M."/>
            <person name="Morikawa M."/>
            <person name="Ike M."/>
        </authorList>
    </citation>
    <scope>NUCLEOTIDE SEQUENCE [LARGE SCALE GENOMIC DNA]</scope>
    <source>
        <strain evidence="3">H3</strain>
    </source>
</reference>
<proteinExistence type="predicted"/>
<dbReference type="AlphaFoldDB" id="A0A3G9GGD8"/>
<accession>A0A3G9GGD8</accession>
<reference evidence="2" key="1">
    <citation type="journal article" date="2017" name="Biotechnol Biofuels 10">
        <title>Evaluation of environmental bacterial communities as a factor affecting the growth of duckweed Lemna minor.</title>
        <authorList>
            <person name="Ishizawa H."/>
            <person name="Kuroda M."/>
            <person name="Morikawa M."/>
            <person name="Ike M."/>
        </authorList>
    </citation>
    <scope>NUCLEOTIDE SEQUENCE [LARGE SCALE GENOMIC DNA]</scope>
    <source>
        <strain evidence="2">H3</strain>
    </source>
</reference>
<dbReference type="KEGG" id="amah:DLM_0793"/>
<keyword evidence="3" id="KW-1185">Reference proteome</keyword>
<reference evidence="2" key="5">
    <citation type="journal article" date="2017" name="Plant Physiol. Biochem. 118">
        <title>Differential oxidative and antioxidative response of duckweed Lemna minor toward plant growth promoting/inhibiting bacteria.</title>
        <authorList>
            <person name="Ishizawa H."/>
            <person name="Kuroda M."/>
            <person name="Morikawa M."/>
            <person name="Ike M."/>
        </authorList>
    </citation>
    <scope>NUCLEOTIDE SEQUENCE [LARGE SCALE GENOMIC DNA]</scope>
    <source>
        <strain evidence="2">H3</strain>
    </source>
</reference>
<protein>
    <submittedName>
        <fullName evidence="2">Uncharacterized protein</fullName>
    </submittedName>
</protein>
<sequence length="119" mass="13226">MRIEKPTPIGDHVITIRELTVADIRALLVESMQQHGDVGLIPAQADLVLNATLLPDLRLDELRAMAPMEPELLDSLADSELQTLRDKCRELNPLFFGMKARLEQAQAKAEMIALAQLNS</sequence>
<evidence type="ECO:0000313" key="2">
    <source>
        <dbReference type="EMBL" id="BBF85699.1"/>
    </source>
</evidence>
<dbReference type="KEGG" id="amah:DLM_2084"/>
<dbReference type="Proteomes" id="UP000198290">
    <property type="component" value="Chromosome"/>
</dbReference>
<dbReference type="EMBL" id="AP018823">
    <property type="protein sequence ID" value="BBF84443.1"/>
    <property type="molecule type" value="Genomic_DNA"/>
</dbReference>
<dbReference type="OrthoDB" id="8594379at2"/>
<dbReference type="EMBL" id="AP018823">
    <property type="protein sequence ID" value="BBF85699.1"/>
    <property type="molecule type" value="Genomic_DNA"/>
</dbReference>
<reference evidence="3" key="4">
    <citation type="journal article" date="2017" name="Plant Physiol. Biochem.">
        <title>Differential oxidative and antioxidative response of duckweed Lemna minor toward plant growth promoting/inhibiting bacteria.</title>
        <authorList>
            <person name="Ishizawa H."/>
            <person name="Kuroda M."/>
            <person name="Morikawa M."/>
            <person name="Ike M."/>
        </authorList>
    </citation>
    <scope>NUCLEOTIDE SEQUENCE [LARGE SCALE GENOMIC DNA]</scope>
    <source>
        <strain evidence="3">H3</strain>
    </source>
</reference>
<evidence type="ECO:0000313" key="1">
    <source>
        <dbReference type="EMBL" id="BBF84443.1"/>
    </source>
</evidence>
<name>A0A3G9GGD8_9NEIS</name>
<dbReference type="RefSeq" id="WP_089083858.1">
    <property type="nucleotide sequence ID" value="NZ_AP018823.1"/>
</dbReference>
<organism evidence="2 3">
    <name type="scientific">Aquitalea magnusonii</name>
    <dbReference type="NCBI Taxonomy" id="332411"/>
    <lineage>
        <taxon>Bacteria</taxon>
        <taxon>Pseudomonadati</taxon>
        <taxon>Pseudomonadota</taxon>
        <taxon>Betaproteobacteria</taxon>
        <taxon>Neisseriales</taxon>
        <taxon>Chromobacteriaceae</taxon>
        <taxon>Aquitalea</taxon>
    </lineage>
</organism>
<gene>
    <name evidence="1" type="ORF">DLM_0793</name>
    <name evidence="2" type="ORF">DLM_2084</name>
</gene>